<dbReference type="EMBL" id="JASPKY010000341">
    <property type="protein sequence ID" value="KAK9707839.1"/>
    <property type="molecule type" value="Genomic_DNA"/>
</dbReference>
<evidence type="ECO:0000313" key="4">
    <source>
        <dbReference type="EMBL" id="KAK9707839.1"/>
    </source>
</evidence>
<evidence type="ECO:0000259" key="3">
    <source>
        <dbReference type="Pfam" id="PF00135"/>
    </source>
</evidence>
<protein>
    <submittedName>
        <fullName evidence="4">Carboxylesterase family</fullName>
    </submittedName>
</protein>
<keyword evidence="5" id="KW-1185">Reference proteome</keyword>
<dbReference type="Gene3D" id="3.40.50.1820">
    <property type="entry name" value="alpha/beta hydrolase"/>
    <property type="match status" value="1"/>
</dbReference>
<name>A0AAW1JRE3_POPJA</name>
<organism evidence="4 5">
    <name type="scientific">Popillia japonica</name>
    <name type="common">Japanese beetle</name>
    <dbReference type="NCBI Taxonomy" id="7064"/>
    <lineage>
        <taxon>Eukaryota</taxon>
        <taxon>Metazoa</taxon>
        <taxon>Ecdysozoa</taxon>
        <taxon>Arthropoda</taxon>
        <taxon>Hexapoda</taxon>
        <taxon>Insecta</taxon>
        <taxon>Pterygota</taxon>
        <taxon>Neoptera</taxon>
        <taxon>Endopterygota</taxon>
        <taxon>Coleoptera</taxon>
        <taxon>Polyphaga</taxon>
        <taxon>Scarabaeiformia</taxon>
        <taxon>Scarabaeidae</taxon>
        <taxon>Rutelinae</taxon>
        <taxon>Popillia</taxon>
    </lineage>
</organism>
<evidence type="ECO:0000313" key="5">
    <source>
        <dbReference type="Proteomes" id="UP001458880"/>
    </source>
</evidence>
<feature type="domain" description="Carboxylesterase type B" evidence="3">
    <location>
        <begin position="1"/>
        <end position="345"/>
    </location>
</feature>
<proteinExistence type="inferred from homology"/>
<accession>A0AAW1JRE3</accession>
<dbReference type="SUPFAM" id="SSF53474">
    <property type="entry name" value="alpha/beta-Hydrolases"/>
    <property type="match status" value="1"/>
</dbReference>
<dbReference type="AlphaFoldDB" id="A0AAW1JRE3"/>
<sequence length="408" mass="44508">MSGTAISNWAVDKTPTETAKEVAAYQGCPVNNTVSMIKCMQKLDAAAIVKGDDHIESTRLKNRGFLSGLSGLLGSSPAIEGVNDGRSLPGLIERDPLEDMSAGRRPAIPLLTGTTRDETKRAVDDKFRQEIESQLKAIPGYLNEVLVEKLQTLTNLGSSNTNYTNPFWSVLDPLNFQPYIQSASNSIVDSFSKVSDATADALFNLPAFMTANLWSKNNVPTFMYRFNHSGMAPKGNAFLNGLPLVSNSITTNEMDTISHGDELAYLFEPLNLDGTPLKESQMSSQQDEMVRNMFTKTITDFAKDGQIYLHGKIVPTFTSDSNNFIDISSNPEISNKFRYCEMALWAGLRERLMDASCQAQNALLSALGGPVAPLMNITEQLGTAEITNTLSKPLGTLTKPQSPFNILG</sequence>
<dbReference type="Proteomes" id="UP001458880">
    <property type="component" value="Unassembled WGS sequence"/>
</dbReference>
<dbReference type="InterPro" id="IPR002018">
    <property type="entry name" value="CarbesteraseB"/>
</dbReference>
<reference evidence="4 5" key="1">
    <citation type="journal article" date="2024" name="BMC Genomics">
        <title>De novo assembly and annotation of Popillia japonica's genome with initial clues to its potential as an invasive pest.</title>
        <authorList>
            <person name="Cucini C."/>
            <person name="Boschi S."/>
            <person name="Funari R."/>
            <person name="Cardaioli E."/>
            <person name="Iannotti N."/>
            <person name="Marturano G."/>
            <person name="Paoli F."/>
            <person name="Bruttini M."/>
            <person name="Carapelli A."/>
            <person name="Frati F."/>
            <person name="Nardi F."/>
        </authorList>
    </citation>
    <scope>NUCLEOTIDE SEQUENCE [LARGE SCALE GENOMIC DNA]</scope>
    <source>
        <strain evidence="4">DMR45628</strain>
    </source>
</reference>
<comment type="caution">
    <text evidence="4">The sequence shown here is derived from an EMBL/GenBank/DDBJ whole genome shotgun (WGS) entry which is preliminary data.</text>
</comment>
<keyword evidence="2" id="KW-0325">Glycoprotein</keyword>
<dbReference type="InterPro" id="IPR029058">
    <property type="entry name" value="AB_hydrolase_fold"/>
</dbReference>
<evidence type="ECO:0000256" key="2">
    <source>
        <dbReference type="ARBA" id="ARBA00023180"/>
    </source>
</evidence>
<gene>
    <name evidence="4" type="ORF">QE152_g27587</name>
</gene>
<evidence type="ECO:0000256" key="1">
    <source>
        <dbReference type="ARBA" id="ARBA00005964"/>
    </source>
</evidence>
<dbReference type="InterPro" id="IPR051093">
    <property type="entry name" value="Neuroligin/BSAL"/>
</dbReference>
<dbReference type="Pfam" id="PF00135">
    <property type="entry name" value="COesterase"/>
    <property type="match status" value="1"/>
</dbReference>
<dbReference type="PANTHER" id="PTHR43903">
    <property type="entry name" value="NEUROLIGIN"/>
    <property type="match status" value="1"/>
</dbReference>
<comment type="similarity">
    <text evidence="1">Belongs to the type-B carboxylesterase/lipase family.</text>
</comment>